<organism evidence="6 9">
    <name type="scientific">Macrostomum lignano</name>
    <dbReference type="NCBI Taxonomy" id="282301"/>
    <lineage>
        <taxon>Eukaryota</taxon>
        <taxon>Metazoa</taxon>
        <taxon>Spiralia</taxon>
        <taxon>Lophotrochozoa</taxon>
        <taxon>Platyhelminthes</taxon>
        <taxon>Rhabditophora</taxon>
        <taxon>Macrostomorpha</taxon>
        <taxon>Macrostomida</taxon>
        <taxon>Macrostomidae</taxon>
        <taxon>Macrostomum</taxon>
    </lineage>
</organism>
<evidence type="ECO:0000313" key="7">
    <source>
        <dbReference type="EMBL" id="PAA71017.1"/>
    </source>
</evidence>
<name>A0A267FBQ3_9PLAT</name>
<accession>A0A267FBQ3</accession>
<feature type="region of interest" description="Disordered" evidence="4">
    <location>
        <begin position="197"/>
        <end position="217"/>
    </location>
</feature>
<proteinExistence type="inferred from homology"/>
<dbReference type="GO" id="GO:0030496">
    <property type="term" value="C:midbody"/>
    <property type="evidence" value="ECO:0007669"/>
    <property type="project" value="UniProtKB-SubCell"/>
</dbReference>
<feature type="domain" description="Coiled-coil" evidence="5">
    <location>
        <begin position="129"/>
        <end position="209"/>
    </location>
</feature>
<evidence type="ECO:0000256" key="3">
    <source>
        <dbReference type="ARBA" id="ARBA00023054"/>
    </source>
</evidence>
<evidence type="ECO:0000256" key="1">
    <source>
        <dbReference type="ARBA" id="ARBA00004214"/>
    </source>
</evidence>
<dbReference type="OrthoDB" id="76412at2759"/>
<dbReference type="AlphaFoldDB" id="A0A267FBQ3"/>
<dbReference type="GO" id="GO:0006366">
    <property type="term" value="P:transcription by RNA polymerase II"/>
    <property type="evidence" value="ECO:0007669"/>
    <property type="project" value="TreeGrafter"/>
</dbReference>
<comment type="subcellular location">
    <subcellularLocation>
        <location evidence="1">Midbody</location>
    </subcellularLocation>
</comment>
<evidence type="ECO:0000313" key="9">
    <source>
        <dbReference type="Proteomes" id="UP000215902"/>
    </source>
</evidence>
<feature type="non-terminal residue" evidence="6">
    <location>
        <position position="1"/>
    </location>
</feature>
<dbReference type="EMBL" id="NIVC01001223">
    <property type="protein sequence ID" value="PAA70597.1"/>
    <property type="molecule type" value="Genomic_DNA"/>
</dbReference>
<dbReference type="STRING" id="282301.A0A267FBQ3"/>
<feature type="region of interest" description="Disordered" evidence="4">
    <location>
        <begin position="1"/>
        <end position="124"/>
    </location>
</feature>
<keyword evidence="3" id="KW-0175">Coiled coil</keyword>
<feature type="compositionally biased region" description="Polar residues" evidence="4">
    <location>
        <begin position="205"/>
        <end position="217"/>
    </location>
</feature>
<gene>
    <name evidence="8" type="ORF">BOX15_Mlig004796g1</name>
    <name evidence="7" type="ORF">BOX15_Mlig005652g1</name>
    <name evidence="6" type="ORF">BOX15_Mlig005652g2</name>
</gene>
<keyword evidence="9" id="KW-1185">Reference proteome</keyword>
<dbReference type="PANTHER" id="PTHR21680">
    <property type="entry name" value="COILED-COIL DOMAIN-CONTAINING PROTEIN 124"/>
    <property type="match status" value="1"/>
</dbReference>
<evidence type="ECO:0000313" key="8">
    <source>
        <dbReference type="EMBL" id="PAA72432.1"/>
    </source>
</evidence>
<dbReference type="Proteomes" id="UP000215902">
    <property type="component" value="Unassembled WGS sequence"/>
</dbReference>
<feature type="compositionally biased region" description="Low complexity" evidence="4">
    <location>
        <begin position="106"/>
        <end position="116"/>
    </location>
</feature>
<dbReference type="GO" id="GO:0005634">
    <property type="term" value="C:nucleus"/>
    <property type="evidence" value="ECO:0007669"/>
    <property type="project" value="TreeGrafter"/>
</dbReference>
<dbReference type="InterPro" id="IPR054414">
    <property type="entry name" value="Ccdc124/Oxs1_C"/>
</dbReference>
<protein>
    <recommendedName>
        <fullName evidence="5">Coiled-coil domain-containing protein</fullName>
    </recommendedName>
</protein>
<feature type="compositionally biased region" description="Basic and acidic residues" evidence="4">
    <location>
        <begin position="20"/>
        <end position="80"/>
    </location>
</feature>
<evidence type="ECO:0000259" key="5">
    <source>
        <dbReference type="Pfam" id="PF06244"/>
    </source>
</evidence>
<dbReference type="EMBL" id="NIVC01001092">
    <property type="protein sequence ID" value="PAA72432.1"/>
    <property type="molecule type" value="Genomic_DNA"/>
</dbReference>
<dbReference type="EMBL" id="NIVC01001189">
    <property type="protein sequence ID" value="PAA71017.1"/>
    <property type="molecule type" value="Genomic_DNA"/>
</dbReference>
<evidence type="ECO:0000256" key="4">
    <source>
        <dbReference type="SAM" id="MobiDB-lite"/>
    </source>
</evidence>
<dbReference type="PANTHER" id="PTHR21680:SF0">
    <property type="entry name" value="COILED-COIL DOMAIN-CONTAINING PROTEIN 124"/>
    <property type="match status" value="1"/>
</dbReference>
<dbReference type="InterPro" id="IPR010422">
    <property type="entry name" value="Ccdc124/Oxs1"/>
</dbReference>
<comment type="similarity">
    <text evidence="2">Belongs to the CCDC124 family.</text>
</comment>
<comment type="caution">
    <text evidence="6">The sequence shown here is derived from an EMBL/GenBank/DDBJ whole genome shotgun (WGS) entry which is preliminary data.</text>
</comment>
<sequence length="217" mass="24877">LRLMPKKFQGENTKAAAARARKESQKAEERQKKAEAEENEKWRDDDKQMARKQMRKAEKEAKVHEKMERKAELRALHDQEMQSATPKQEVPEKVTRAEIEARREAAAAASSAGGSAKTRVVEQPELEENVNRLAIDGEQARTVEEALQVLGGEAGSDRHPERRMRAAYAAYEERELARLKRELPGMRLSQLKQLVHKSWDKSPENPMNQRHATYNSK</sequence>
<dbReference type="GO" id="GO:0003713">
    <property type="term" value="F:transcription coactivator activity"/>
    <property type="evidence" value="ECO:0007669"/>
    <property type="project" value="TreeGrafter"/>
</dbReference>
<reference evidence="6 9" key="1">
    <citation type="submission" date="2017-06" db="EMBL/GenBank/DDBJ databases">
        <title>A platform for efficient transgenesis in Macrostomum lignano, a flatworm model organism for stem cell research.</title>
        <authorList>
            <person name="Berezikov E."/>
        </authorList>
    </citation>
    <scope>NUCLEOTIDE SEQUENCE [LARGE SCALE GENOMIC DNA]</scope>
    <source>
        <strain evidence="6">DV1</strain>
        <tissue evidence="6">Whole organism</tissue>
    </source>
</reference>
<evidence type="ECO:0000313" key="6">
    <source>
        <dbReference type="EMBL" id="PAA70597.1"/>
    </source>
</evidence>
<evidence type="ECO:0000256" key="2">
    <source>
        <dbReference type="ARBA" id="ARBA00008296"/>
    </source>
</evidence>
<dbReference type="Pfam" id="PF06244">
    <property type="entry name" value="Ccdc124"/>
    <property type="match status" value="1"/>
</dbReference>
<feature type="compositionally biased region" description="Basic and acidic residues" evidence="4">
    <location>
        <begin position="89"/>
        <end position="105"/>
    </location>
</feature>